<dbReference type="GO" id="GO:0070475">
    <property type="term" value="P:rRNA base methylation"/>
    <property type="evidence" value="ECO:0007669"/>
    <property type="project" value="TreeGrafter"/>
</dbReference>
<dbReference type="InterPro" id="IPR017182">
    <property type="entry name" value="METTL16/PsiM"/>
</dbReference>
<dbReference type="PANTHER" id="PTHR13393">
    <property type="entry name" value="SAM-DEPENDENT METHYLTRANSFERASE"/>
    <property type="match status" value="1"/>
</dbReference>
<dbReference type="Gene3D" id="3.40.50.150">
    <property type="entry name" value="Vaccinia Virus protein VP39"/>
    <property type="match status" value="1"/>
</dbReference>
<keyword evidence="8" id="KW-1185">Reference proteome</keyword>
<dbReference type="GO" id="GO:0005634">
    <property type="term" value="C:nucleus"/>
    <property type="evidence" value="ECO:0007669"/>
    <property type="project" value="TreeGrafter"/>
</dbReference>
<evidence type="ECO:0000256" key="2">
    <source>
        <dbReference type="ARBA" id="ARBA00022603"/>
    </source>
</evidence>
<reference evidence="7 8" key="1">
    <citation type="submission" date="2016-07" db="EMBL/GenBank/DDBJ databases">
        <title>Draft genome of the white-rot fungus Obba rivulosa 3A-2.</title>
        <authorList>
            <consortium name="DOE Joint Genome Institute"/>
            <person name="Miettinen O."/>
            <person name="Riley R."/>
            <person name="Acob R."/>
            <person name="Barry K."/>
            <person name="Cullen D."/>
            <person name="De Vries R."/>
            <person name="Hainaut M."/>
            <person name="Hatakka A."/>
            <person name="Henrissat B."/>
            <person name="Hilden K."/>
            <person name="Kuo R."/>
            <person name="Labutti K."/>
            <person name="Lipzen A."/>
            <person name="Makela M.R."/>
            <person name="Sandor L."/>
            <person name="Spatafora J.W."/>
            <person name="Grigoriev I.V."/>
            <person name="Hibbett D.S."/>
        </authorList>
    </citation>
    <scope>NUCLEOTIDE SEQUENCE [LARGE SCALE GENOMIC DNA]</scope>
    <source>
        <strain evidence="7 8">3A-2</strain>
    </source>
</reference>
<dbReference type="InterPro" id="IPR010286">
    <property type="entry name" value="METTL16/RlmF"/>
</dbReference>
<feature type="binding site" evidence="6">
    <location>
        <position position="74"/>
    </location>
    <ligand>
        <name>S-adenosyl-L-methionine</name>
        <dbReference type="ChEBI" id="CHEBI:59789"/>
    </ligand>
</feature>
<evidence type="ECO:0000256" key="4">
    <source>
        <dbReference type="ARBA" id="ARBA00022691"/>
    </source>
</evidence>
<dbReference type="PIRSF" id="PIRSF037350">
    <property type="entry name" value="Mtase_ZK1128_prd"/>
    <property type="match status" value="1"/>
</dbReference>
<feature type="binding site" evidence="6">
    <location>
        <position position="130"/>
    </location>
    <ligand>
        <name>S-adenosyl-L-methionine</name>
        <dbReference type="ChEBI" id="CHEBI:59789"/>
    </ligand>
</feature>
<dbReference type="OrthoDB" id="514248at2759"/>
<keyword evidence="3 5" id="KW-0808">Transferase</keyword>
<evidence type="ECO:0000256" key="1">
    <source>
        <dbReference type="ARBA" id="ARBA00005878"/>
    </source>
</evidence>
<dbReference type="AlphaFoldDB" id="A0A8E2ASK1"/>
<accession>A0A8E2ASK1</accession>
<dbReference type="CDD" id="cd02440">
    <property type="entry name" value="AdoMet_MTases"/>
    <property type="match status" value="1"/>
</dbReference>
<dbReference type="PANTHER" id="PTHR13393:SF0">
    <property type="entry name" value="RNA N6-ADENOSINE-METHYLTRANSFERASE METTL16"/>
    <property type="match status" value="1"/>
</dbReference>
<feature type="binding site" evidence="6">
    <location>
        <position position="198"/>
    </location>
    <ligand>
        <name>S-adenosyl-L-methionine</name>
        <dbReference type="ChEBI" id="CHEBI:59789"/>
    </ligand>
</feature>
<protein>
    <recommendedName>
        <fullName evidence="9">U6 small nuclear RNA (adenine-(43)-N(6))-methyltransferase</fullName>
    </recommendedName>
</protein>
<keyword evidence="4 6" id="KW-0949">S-adenosyl-L-methionine</keyword>
<evidence type="ECO:0000256" key="6">
    <source>
        <dbReference type="PIRSR" id="PIRSR037350-1"/>
    </source>
</evidence>
<evidence type="ECO:0000256" key="3">
    <source>
        <dbReference type="ARBA" id="ARBA00022679"/>
    </source>
</evidence>
<sequence>MHPRNPYRAPPDFASLAEAFPSLQSHLIFTATGATIDYKNDASQRRLTQALLLRDFNVRLALPEDRLCPPVPNRLNYILWLQDVMEWVCLAEPSAAGRTVRGIDIGTGASAIYPLLGCRSCPSWTFVVTDVDPKSLEFARLNVRENGLDDRICVIQSDPSGVILAPLTDDAHSGGSPDHEHLVAMTSTSEKYDFTMCNPPFYSSHEDIAKSAEAKERGPNAVCTGADVEMITQGGEVAFVCQMVRESLKLGDRCRWYTSMLGKISSVIDVMALFRQQNITNYACTELVQGQTRRWVVAWSFDDIRLPDSLSRVLNPSLQSVLPARNTLKQVYSHILSSGRLASAVAAILTHIEGLSVRQRERDEVTALDVVVETTRNTWSRAARRKKANTTSMDVDAIPSAAILMCRIRCLERNSGDTEGRHDIDLVFDWVRGKERGLFESFVNHVERKLQQQLIESTTDALGNRNTN</sequence>
<evidence type="ECO:0000256" key="5">
    <source>
        <dbReference type="PIRNR" id="PIRNR037350"/>
    </source>
</evidence>
<evidence type="ECO:0000313" key="7">
    <source>
        <dbReference type="EMBL" id="OCH87590.1"/>
    </source>
</evidence>
<proteinExistence type="inferred from homology"/>
<dbReference type="Proteomes" id="UP000250043">
    <property type="component" value="Unassembled WGS sequence"/>
</dbReference>
<organism evidence="7 8">
    <name type="scientific">Obba rivulosa</name>
    <dbReference type="NCBI Taxonomy" id="1052685"/>
    <lineage>
        <taxon>Eukaryota</taxon>
        <taxon>Fungi</taxon>
        <taxon>Dikarya</taxon>
        <taxon>Basidiomycota</taxon>
        <taxon>Agaricomycotina</taxon>
        <taxon>Agaricomycetes</taxon>
        <taxon>Polyporales</taxon>
        <taxon>Gelatoporiaceae</taxon>
        <taxon>Obba</taxon>
    </lineage>
</organism>
<dbReference type="EMBL" id="KV722480">
    <property type="protein sequence ID" value="OCH87590.1"/>
    <property type="molecule type" value="Genomic_DNA"/>
</dbReference>
<dbReference type="SUPFAM" id="SSF53335">
    <property type="entry name" value="S-adenosyl-L-methionine-dependent methyltransferases"/>
    <property type="match status" value="1"/>
</dbReference>
<dbReference type="GO" id="GO:0008168">
    <property type="term" value="F:methyltransferase activity"/>
    <property type="evidence" value="ECO:0007669"/>
    <property type="project" value="UniProtKB-KW"/>
</dbReference>
<name>A0A8E2ASK1_9APHY</name>
<keyword evidence="2 5" id="KW-0489">Methyltransferase</keyword>
<feature type="binding site" evidence="6">
    <location>
        <position position="106"/>
    </location>
    <ligand>
        <name>S-adenosyl-L-methionine</name>
        <dbReference type="ChEBI" id="CHEBI:59789"/>
    </ligand>
</feature>
<dbReference type="InterPro" id="IPR029063">
    <property type="entry name" value="SAM-dependent_MTases_sf"/>
</dbReference>
<evidence type="ECO:0008006" key="9">
    <source>
        <dbReference type="Google" id="ProtNLM"/>
    </source>
</evidence>
<comment type="similarity">
    <text evidence="1 5">Belongs to the methyltransferase superfamily. METTL16/RlmF family.</text>
</comment>
<gene>
    <name evidence="7" type="ORF">OBBRIDRAFT_820559</name>
</gene>
<dbReference type="Pfam" id="PF05971">
    <property type="entry name" value="Methyltransf_10"/>
    <property type="match status" value="1"/>
</dbReference>
<evidence type="ECO:0000313" key="8">
    <source>
        <dbReference type="Proteomes" id="UP000250043"/>
    </source>
</evidence>